<evidence type="ECO:0000313" key="1">
    <source>
        <dbReference type="EMBL" id="GBP65383.1"/>
    </source>
</evidence>
<dbReference type="Proteomes" id="UP000299102">
    <property type="component" value="Unassembled WGS sequence"/>
</dbReference>
<sequence length="108" mass="11638">MVSVCLSACAGTCACARVCVCMYVYNLLITFERLTDLNETCDIRKGSTELKLPGLIASGRAPIFPAGGVRRRIGVARGNRFLGRAVTPDGYAGHYRHAIDGPALYDEL</sequence>
<name>A0A4C1XQQ2_EUMVA</name>
<protein>
    <submittedName>
        <fullName evidence="1">Uncharacterized protein</fullName>
    </submittedName>
</protein>
<evidence type="ECO:0000313" key="2">
    <source>
        <dbReference type="Proteomes" id="UP000299102"/>
    </source>
</evidence>
<dbReference type="AlphaFoldDB" id="A0A4C1XQQ2"/>
<accession>A0A4C1XQQ2</accession>
<keyword evidence="2" id="KW-1185">Reference proteome</keyword>
<reference evidence="1 2" key="1">
    <citation type="journal article" date="2019" name="Commun. Biol.">
        <title>The bagworm genome reveals a unique fibroin gene that provides high tensile strength.</title>
        <authorList>
            <person name="Kono N."/>
            <person name="Nakamura H."/>
            <person name="Ohtoshi R."/>
            <person name="Tomita M."/>
            <person name="Numata K."/>
            <person name="Arakawa K."/>
        </authorList>
    </citation>
    <scope>NUCLEOTIDE SEQUENCE [LARGE SCALE GENOMIC DNA]</scope>
</reference>
<dbReference type="EMBL" id="BGZK01000927">
    <property type="protein sequence ID" value="GBP65383.1"/>
    <property type="molecule type" value="Genomic_DNA"/>
</dbReference>
<proteinExistence type="predicted"/>
<organism evidence="1 2">
    <name type="scientific">Eumeta variegata</name>
    <name type="common">Bagworm moth</name>
    <name type="synonym">Eumeta japonica</name>
    <dbReference type="NCBI Taxonomy" id="151549"/>
    <lineage>
        <taxon>Eukaryota</taxon>
        <taxon>Metazoa</taxon>
        <taxon>Ecdysozoa</taxon>
        <taxon>Arthropoda</taxon>
        <taxon>Hexapoda</taxon>
        <taxon>Insecta</taxon>
        <taxon>Pterygota</taxon>
        <taxon>Neoptera</taxon>
        <taxon>Endopterygota</taxon>
        <taxon>Lepidoptera</taxon>
        <taxon>Glossata</taxon>
        <taxon>Ditrysia</taxon>
        <taxon>Tineoidea</taxon>
        <taxon>Psychidae</taxon>
        <taxon>Oiketicinae</taxon>
        <taxon>Eumeta</taxon>
    </lineage>
</organism>
<comment type="caution">
    <text evidence="1">The sequence shown here is derived from an EMBL/GenBank/DDBJ whole genome shotgun (WGS) entry which is preliminary data.</text>
</comment>
<gene>
    <name evidence="1" type="ORF">EVAR_53415_1</name>
</gene>